<feature type="compositionally biased region" description="Basic residues" evidence="1">
    <location>
        <begin position="10"/>
        <end position="22"/>
    </location>
</feature>
<feature type="region of interest" description="Disordered" evidence="1">
    <location>
        <begin position="1"/>
        <end position="334"/>
    </location>
</feature>
<feature type="compositionally biased region" description="Polar residues" evidence="1">
    <location>
        <begin position="213"/>
        <end position="229"/>
    </location>
</feature>
<organism evidence="2 3">
    <name type="scientific">Piedraia hortae CBS 480.64</name>
    <dbReference type="NCBI Taxonomy" id="1314780"/>
    <lineage>
        <taxon>Eukaryota</taxon>
        <taxon>Fungi</taxon>
        <taxon>Dikarya</taxon>
        <taxon>Ascomycota</taxon>
        <taxon>Pezizomycotina</taxon>
        <taxon>Dothideomycetes</taxon>
        <taxon>Dothideomycetidae</taxon>
        <taxon>Capnodiales</taxon>
        <taxon>Piedraiaceae</taxon>
        <taxon>Piedraia</taxon>
    </lineage>
</organism>
<dbReference type="Proteomes" id="UP000799421">
    <property type="component" value="Unassembled WGS sequence"/>
</dbReference>
<accession>A0A6A7BWK6</accession>
<evidence type="ECO:0000313" key="3">
    <source>
        <dbReference type="Proteomes" id="UP000799421"/>
    </source>
</evidence>
<reference evidence="2" key="1">
    <citation type="journal article" date="2020" name="Stud. Mycol.">
        <title>101 Dothideomycetes genomes: a test case for predicting lifestyles and emergence of pathogens.</title>
        <authorList>
            <person name="Haridas S."/>
            <person name="Albert R."/>
            <person name="Binder M."/>
            <person name="Bloem J."/>
            <person name="Labutti K."/>
            <person name="Salamov A."/>
            <person name="Andreopoulos B."/>
            <person name="Baker S."/>
            <person name="Barry K."/>
            <person name="Bills G."/>
            <person name="Bluhm B."/>
            <person name="Cannon C."/>
            <person name="Castanera R."/>
            <person name="Culley D."/>
            <person name="Daum C."/>
            <person name="Ezra D."/>
            <person name="Gonzalez J."/>
            <person name="Henrissat B."/>
            <person name="Kuo A."/>
            <person name="Liang C."/>
            <person name="Lipzen A."/>
            <person name="Lutzoni F."/>
            <person name="Magnuson J."/>
            <person name="Mondo S."/>
            <person name="Nolan M."/>
            <person name="Ohm R."/>
            <person name="Pangilinan J."/>
            <person name="Park H.-J."/>
            <person name="Ramirez L."/>
            <person name="Alfaro M."/>
            <person name="Sun H."/>
            <person name="Tritt A."/>
            <person name="Yoshinaga Y."/>
            <person name="Zwiers L.-H."/>
            <person name="Turgeon B."/>
            <person name="Goodwin S."/>
            <person name="Spatafora J."/>
            <person name="Crous P."/>
            <person name="Grigoriev I."/>
        </authorList>
    </citation>
    <scope>NUCLEOTIDE SEQUENCE</scope>
    <source>
        <strain evidence="2">CBS 480.64</strain>
    </source>
</reference>
<protein>
    <submittedName>
        <fullName evidence="2">Uncharacterized protein</fullName>
    </submittedName>
</protein>
<feature type="compositionally biased region" description="Basic and acidic residues" evidence="1">
    <location>
        <begin position="288"/>
        <end position="323"/>
    </location>
</feature>
<keyword evidence="3" id="KW-1185">Reference proteome</keyword>
<feature type="compositionally biased region" description="Polar residues" evidence="1">
    <location>
        <begin position="52"/>
        <end position="70"/>
    </location>
</feature>
<feature type="compositionally biased region" description="Low complexity" evidence="1">
    <location>
        <begin position="170"/>
        <end position="181"/>
    </location>
</feature>
<dbReference type="EMBL" id="MU005993">
    <property type="protein sequence ID" value="KAF2859452.1"/>
    <property type="molecule type" value="Genomic_DNA"/>
</dbReference>
<feature type="compositionally biased region" description="Polar residues" evidence="1">
    <location>
        <begin position="254"/>
        <end position="266"/>
    </location>
</feature>
<feature type="compositionally biased region" description="Polar residues" evidence="1">
    <location>
        <begin position="324"/>
        <end position="334"/>
    </location>
</feature>
<dbReference type="AlphaFoldDB" id="A0A6A7BWK6"/>
<sequence length="393" mass="42594">MSSAADQGSQKRKRGRPRKRSKLSAGRDTSPQSSSQSSEYDGPPRTRRRTVSKTTASKKQADSPPSQDNILKNDAADTRDTLTKSGSTTSLKSRLKSSASTASTPAAAVSGKRVTRKSVNVSFSENVNDTPGTNTRSSTRLQNNSNVSATQAEGDGNSRRSSARLNKGVAPSPSATSAESPESNRRVSTRSQKAAVPASSVAEVTSKVIDSEPASQEVQESFQVKNPTANRPWARKGKEPARSPSPVRTRRQRGSNVAQAIVETQSDGADEADVAAGAENSDDDIDEGSIHDSDVRSAEFEKQYDPVNDDKKIQSSTGHESKGEGQTTNTSRTETLYDPLRPWRIRGFTTAMRAEQERMYNREERYTLAGGWACTEEYQKLKVCKSQIEVLSV</sequence>
<name>A0A6A7BWK6_9PEZI</name>
<evidence type="ECO:0000256" key="1">
    <source>
        <dbReference type="SAM" id="MobiDB-lite"/>
    </source>
</evidence>
<feature type="compositionally biased region" description="Low complexity" evidence="1">
    <location>
        <begin position="83"/>
        <end position="110"/>
    </location>
</feature>
<proteinExistence type="predicted"/>
<feature type="compositionally biased region" description="Polar residues" evidence="1">
    <location>
        <begin position="117"/>
        <end position="151"/>
    </location>
</feature>
<gene>
    <name evidence="2" type="ORF">K470DRAFT_100337</name>
</gene>
<evidence type="ECO:0000313" key="2">
    <source>
        <dbReference type="EMBL" id="KAF2859452.1"/>
    </source>
</evidence>